<proteinExistence type="inferred from homology"/>
<dbReference type="SUPFAM" id="SSF47928">
    <property type="entry name" value="N-terminal domain of the delta subunit of the F1F0-ATP synthase"/>
    <property type="match status" value="1"/>
</dbReference>
<comment type="caution">
    <text evidence="9">The sequence shown here is derived from an EMBL/GenBank/DDBJ whole genome shotgun (WGS) entry which is preliminary data.</text>
</comment>
<dbReference type="AlphaFoldDB" id="A0A0A5HS39"/>
<sequence length="181" mass="20925">MSIEIVGKRYANALFQLGQEQHKLEQFEEELRIVREVFHSNKPLMEFLKHPRVELHKKKQLLKEAFQGFSNEVTHTLELILDRHREAIIPTMVSEFIHLNNEARGIAEAEVYSVRSLSKDEEETIQTVFAKKLQKDTLRIHNIVDPSILGGLKLKIGNRIYDGSVSGKLERIERELVSGNN</sequence>
<evidence type="ECO:0000256" key="5">
    <source>
        <dbReference type="ARBA" id="ARBA00023136"/>
    </source>
</evidence>
<dbReference type="NCBIfam" id="NF004403">
    <property type="entry name" value="PRK05758.2-4"/>
    <property type="match status" value="1"/>
</dbReference>
<dbReference type="InterPro" id="IPR026015">
    <property type="entry name" value="ATP_synth_OSCP/delta_N_sf"/>
</dbReference>
<evidence type="ECO:0000256" key="1">
    <source>
        <dbReference type="ARBA" id="ARBA00004370"/>
    </source>
</evidence>
<dbReference type="OrthoDB" id="9802471at2"/>
<reference evidence="9 10" key="1">
    <citation type="submission" date="2013-08" db="EMBL/GenBank/DDBJ databases">
        <authorList>
            <person name="Huang J."/>
            <person name="Wang G."/>
        </authorList>
    </citation>
    <scope>NUCLEOTIDE SEQUENCE [LARGE SCALE GENOMIC DNA]</scope>
    <source>
        <strain evidence="9 10">JSM 072002</strain>
    </source>
</reference>
<evidence type="ECO:0000256" key="4">
    <source>
        <dbReference type="ARBA" id="ARBA00023065"/>
    </source>
</evidence>
<comment type="function">
    <text evidence="8">F(1)F(0) ATP synthase produces ATP from ADP in the presence of a proton or sodium gradient. F-type ATPases consist of two structural domains, F(1) containing the extramembraneous catalytic core and F(0) containing the membrane proton channel, linked together by a central stalk and a peripheral stalk. During catalysis, ATP synthesis in the catalytic domain of F(1) is coupled via a rotary mechanism of the central stalk subunits to proton translocation.</text>
</comment>
<dbReference type="EMBL" id="AVPG01000013">
    <property type="protein sequence ID" value="KGX86442.1"/>
    <property type="molecule type" value="Genomic_DNA"/>
</dbReference>
<dbReference type="PROSITE" id="PS00389">
    <property type="entry name" value="ATPASE_DELTA"/>
    <property type="match status" value="1"/>
</dbReference>
<evidence type="ECO:0000256" key="2">
    <source>
        <dbReference type="ARBA" id="ARBA00022448"/>
    </source>
</evidence>
<dbReference type="InterPro" id="IPR000711">
    <property type="entry name" value="ATPase_OSCP/dsu"/>
</dbReference>
<comment type="similarity">
    <text evidence="8">Belongs to the ATPase delta chain family.</text>
</comment>
<dbReference type="PRINTS" id="PR00125">
    <property type="entry name" value="ATPASEDELTA"/>
</dbReference>
<dbReference type="HAMAP" id="MF_01416">
    <property type="entry name" value="ATP_synth_delta_bact"/>
    <property type="match status" value="1"/>
</dbReference>
<keyword evidence="6 8" id="KW-0139">CF(1)</keyword>
<keyword evidence="8" id="KW-1003">Cell membrane</keyword>
<keyword evidence="3 8" id="KW-0375">Hydrogen ion transport</keyword>
<dbReference type="NCBIfam" id="TIGR01145">
    <property type="entry name" value="ATP_synt_delta"/>
    <property type="match status" value="1"/>
</dbReference>
<keyword evidence="2 8" id="KW-0813">Transport</keyword>
<evidence type="ECO:0000256" key="6">
    <source>
        <dbReference type="ARBA" id="ARBA00023196"/>
    </source>
</evidence>
<keyword evidence="5 8" id="KW-0472">Membrane</keyword>
<keyword evidence="7 8" id="KW-0066">ATP synthesis</keyword>
<evidence type="ECO:0000256" key="7">
    <source>
        <dbReference type="ARBA" id="ARBA00023310"/>
    </source>
</evidence>
<dbReference type="GO" id="GO:0046933">
    <property type="term" value="F:proton-transporting ATP synthase activity, rotational mechanism"/>
    <property type="evidence" value="ECO:0007669"/>
    <property type="project" value="UniProtKB-UniRule"/>
</dbReference>
<gene>
    <name evidence="8" type="primary">atpH</name>
    <name evidence="9" type="ORF">N784_04625</name>
</gene>
<accession>A0A0A5HS39</accession>
<dbReference type="GO" id="GO:0005886">
    <property type="term" value="C:plasma membrane"/>
    <property type="evidence" value="ECO:0007669"/>
    <property type="project" value="UniProtKB-SubCell"/>
</dbReference>
<comment type="function">
    <text evidence="8">This protein is part of the stalk that links CF(0) to CF(1). It either transmits conformational changes from CF(0) to CF(1) or is implicated in proton conduction.</text>
</comment>
<name>A0A0A5HS39_9BACI</name>
<evidence type="ECO:0000313" key="10">
    <source>
        <dbReference type="Proteomes" id="UP000030401"/>
    </source>
</evidence>
<dbReference type="GO" id="GO:0045259">
    <property type="term" value="C:proton-transporting ATP synthase complex"/>
    <property type="evidence" value="ECO:0007669"/>
    <property type="project" value="UniProtKB-KW"/>
</dbReference>
<dbReference type="eggNOG" id="COG0712">
    <property type="taxonomic scope" value="Bacteria"/>
</dbReference>
<organism evidence="9 10">
    <name type="scientific">Pontibacillus litoralis JSM 072002</name>
    <dbReference type="NCBI Taxonomy" id="1385512"/>
    <lineage>
        <taxon>Bacteria</taxon>
        <taxon>Bacillati</taxon>
        <taxon>Bacillota</taxon>
        <taxon>Bacilli</taxon>
        <taxon>Bacillales</taxon>
        <taxon>Bacillaceae</taxon>
        <taxon>Pontibacillus</taxon>
    </lineage>
</organism>
<dbReference type="Proteomes" id="UP000030401">
    <property type="component" value="Unassembled WGS sequence"/>
</dbReference>
<dbReference type="Pfam" id="PF00213">
    <property type="entry name" value="OSCP"/>
    <property type="match status" value="1"/>
</dbReference>
<dbReference type="Gene3D" id="1.10.520.20">
    <property type="entry name" value="N-terminal domain of the delta subunit of the F1F0-ATP synthase"/>
    <property type="match status" value="1"/>
</dbReference>
<protein>
    <recommendedName>
        <fullName evidence="8">ATP synthase subunit delta</fullName>
    </recommendedName>
    <alternativeName>
        <fullName evidence="8">ATP synthase F(1) sector subunit delta</fullName>
    </alternativeName>
    <alternativeName>
        <fullName evidence="8">F-type ATPase subunit delta</fullName>
        <shortName evidence="8">F-ATPase subunit delta</shortName>
    </alternativeName>
</protein>
<evidence type="ECO:0000256" key="3">
    <source>
        <dbReference type="ARBA" id="ARBA00022781"/>
    </source>
</evidence>
<dbReference type="InterPro" id="IPR020781">
    <property type="entry name" value="ATPase_OSCP/d_CS"/>
</dbReference>
<keyword evidence="4 8" id="KW-0406">Ion transport</keyword>
<evidence type="ECO:0000256" key="8">
    <source>
        <dbReference type="HAMAP-Rule" id="MF_01416"/>
    </source>
</evidence>
<evidence type="ECO:0000313" key="9">
    <source>
        <dbReference type="EMBL" id="KGX86442.1"/>
    </source>
</evidence>
<dbReference type="STRING" id="1385512.N784_04625"/>
<dbReference type="PANTHER" id="PTHR11910">
    <property type="entry name" value="ATP SYNTHASE DELTA CHAIN"/>
    <property type="match status" value="1"/>
</dbReference>
<comment type="subcellular location">
    <subcellularLocation>
        <location evidence="8">Cell membrane</location>
        <topology evidence="8">Peripheral membrane protein</topology>
    </subcellularLocation>
    <subcellularLocation>
        <location evidence="1">Membrane</location>
    </subcellularLocation>
</comment>
<keyword evidence="10" id="KW-1185">Reference proteome</keyword>
<dbReference type="RefSeq" id="WP_036834415.1">
    <property type="nucleotide sequence ID" value="NZ_AVPG01000013.1"/>
</dbReference>